<dbReference type="SUPFAM" id="SSF51735">
    <property type="entry name" value="NAD(P)-binding Rossmann-fold domains"/>
    <property type="match status" value="1"/>
</dbReference>
<comment type="similarity">
    <text evidence="1">Belongs to the short-chain dehydrogenases/reductases (SDR) family.</text>
</comment>
<evidence type="ECO:0000256" key="2">
    <source>
        <dbReference type="ARBA" id="ARBA00023002"/>
    </source>
</evidence>
<dbReference type="PANTHER" id="PTHR24320:SF148">
    <property type="entry name" value="NAD(P)-BINDING ROSSMANN-FOLD SUPERFAMILY PROTEIN"/>
    <property type="match status" value="1"/>
</dbReference>
<evidence type="ECO:0000313" key="3">
    <source>
        <dbReference type="EMBL" id="VEU43253.1"/>
    </source>
</evidence>
<dbReference type="PRINTS" id="PR00081">
    <property type="entry name" value="GDHRDH"/>
</dbReference>
<keyword evidence="2" id="KW-0560">Oxidoreductase</keyword>
<name>A0A448ZMN1_9STRA</name>
<evidence type="ECO:0000313" key="4">
    <source>
        <dbReference type="Proteomes" id="UP000291116"/>
    </source>
</evidence>
<dbReference type="PANTHER" id="PTHR24320">
    <property type="entry name" value="RETINOL DEHYDROGENASE"/>
    <property type="match status" value="1"/>
</dbReference>
<accession>A0A448ZMN1</accession>
<dbReference type="Pfam" id="PF00106">
    <property type="entry name" value="adh_short"/>
    <property type="match status" value="1"/>
</dbReference>
<gene>
    <name evidence="3" type="ORF">PSNMU_V1.4_AUG-EV-PASAV3_0103020</name>
</gene>
<dbReference type="CDD" id="cd05327">
    <property type="entry name" value="retinol-DH_like_SDR_c_like"/>
    <property type="match status" value="1"/>
</dbReference>
<organism evidence="3 4">
    <name type="scientific">Pseudo-nitzschia multistriata</name>
    <dbReference type="NCBI Taxonomy" id="183589"/>
    <lineage>
        <taxon>Eukaryota</taxon>
        <taxon>Sar</taxon>
        <taxon>Stramenopiles</taxon>
        <taxon>Ochrophyta</taxon>
        <taxon>Bacillariophyta</taxon>
        <taxon>Bacillariophyceae</taxon>
        <taxon>Bacillariophycidae</taxon>
        <taxon>Bacillariales</taxon>
        <taxon>Bacillariaceae</taxon>
        <taxon>Pseudo-nitzschia</taxon>
    </lineage>
</organism>
<protein>
    <submittedName>
        <fullName evidence="3">Uncharacterized protein</fullName>
    </submittedName>
</protein>
<reference evidence="3 4" key="1">
    <citation type="submission" date="2019-01" db="EMBL/GenBank/DDBJ databases">
        <authorList>
            <person name="Ferrante I. M."/>
        </authorList>
    </citation>
    <scope>NUCLEOTIDE SEQUENCE [LARGE SCALE GENOMIC DNA]</scope>
    <source>
        <strain evidence="3 4">B856</strain>
    </source>
</reference>
<dbReference type="InterPro" id="IPR036291">
    <property type="entry name" value="NAD(P)-bd_dom_sf"/>
</dbReference>
<dbReference type="GO" id="GO:0016491">
    <property type="term" value="F:oxidoreductase activity"/>
    <property type="evidence" value="ECO:0007669"/>
    <property type="project" value="UniProtKB-KW"/>
</dbReference>
<keyword evidence="4" id="KW-1185">Reference proteome</keyword>
<dbReference type="Proteomes" id="UP000291116">
    <property type="component" value="Unassembled WGS sequence"/>
</dbReference>
<evidence type="ECO:0000256" key="1">
    <source>
        <dbReference type="ARBA" id="ARBA00006484"/>
    </source>
</evidence>
<dbReference type="OrthoDB" id="37648at2759"/>
<proteinExistence type="inferred from homology"/>
<dbReference type="InterPro" id="IPR002347">
    <property type="entry name" value="SDR_fam"/>
</dbReference>
<dbReference type="Gene3D" id="3.40.50.720">
    <property type="entry name" value="NAD(P)-binding Rossmann-like Domain"/>
    <property type="match status" value="1"/>
</dbReference>
<dbReference type="AlphaFoldDB" id="A0A448ZMN1"/>
<sequence length="335" mass="36344">MPKPTVLRCDPELFEKDLTGRIAIVTGANSGIGLEIARQLSSQGAHVVVACRNRDRGTDASKEIGDGSFLAPLDLASLQSVRAFCDSFLGAYDRLDILVNNAGVMMCPGSKTEDGFETQLGVNHLGHFLLMRLLTPVLVATARSTGRPSRFVALSSVAAAECGMNGKHGAPSIGFEDPMFETRPYDEGVAYGQSKLANYLHALEASRRIPADQLVSTSNHPGWVYTPLDKHVAAKVLGTNPVSEFLAEGLRRFFLWTGHMIQPVDGAQTTLHCVLDESVESGRFYSQFGIYKDEAFKPGGWPMERMPNPNATEEAAEKLWELSEKLVGLSGSDTQ</sequence>
<dbReference type="EMBL" id="CAACVS010000531">
    <property type="protein sequence ID" value="VEU43253.1"/>
    <property type="molecule type" value="Genomic_DNA"/>
</dbReference>